<gene>
    <name evidence="1" type="ORF">CCHLO57077_00014500</name>
</gene>
<evidence type="ECO:0008006" key="3">
    <source>
        <dbReference type="Google" id="ProtNLM"/>
    </source>
</evidence>
<proteinExistence type="predicted"/>
<dbReference type="EMBL" id="CABFNP030001291">
    <property type="protein sequence ID" value="CAI6097370.1"/>
    <property type="molecule type" value="Genomic_DNA"/>
</dbReference>
<dbReference type="InterPro" id="IPR012337">
    <property type="entry name" value="RNaseH-like_sf"/>
</dbReference>
<dbReference type="PANTHER" id="PTHR43040">
    <property type="entry name" value="RIBONUCLEASE D"/>
    <property type="match status" value="1"/>
</dbReference>
<dbReference type="Gene3D" id="3.30.420.10">
    <property type="entry name" value="Ribonuclease H-like superfamily/Ribonuclease H"/>
    <property type="match status" value="1"/>
</dbReference>
<comment type="caution">
    <text evidence="1">The sequence shown here is derived from an EMBL/GenBank/DDBJ whole genome shotgun (WGS) entry which is preliminary data.</text>
</comment>
<protein>
    <recommendedName>
        <fullName evidence="3">3'-5' exonuclease domain-containing protein</fullName>
    </recommendedName>
</protein>
<evidence type="ECO:0000313" key="1">
    <source>
        <dbReference type="EMBL" id="CAI6097370.1"/>
    </source>
</evidence>
<keyword evidence="2" id="KW-1185">Reference proteome</keyword>
<sequence length="188" mass="20838">MDANLSKQPFKHGENGPSAVAISSVKKLALIRQSLDGLPVKPPWIYLDAHGVAQDELINLQILVTPIGTLYLVVIKRLGTAALSATTDSSASLRSIFESKSIPKVGFDIRAVSKLLVRDFNVTLDSMYDLQLMELASRDYQHSKKRLTRFVKCVDQNVPNPTLRKVADSNRMILPTCIYSIPLAMFLL</sequence>
<evidence type="ECO:0000313" key="2">
    <source>
        <dbReference type="Proteomes" id="UP001160390"/>
    </source>
</evidence>
<reference evidence="1" key="1">
    <citation type="submission" date="2023-01" db="EMBL/GenBank/DDBJ databases">
        <authorList>
            <person name="Piombo E."/>
        </authorList>
    </citation>
    <scope>NUCLEOTIDE SEQUENCE</scope>
</reference>
<dbReference type="AlphaFoldDB" id="A0AA35MIN4"/>
<name>A0AA35MIN4_9HYPO</name>
<dbReference type="Proteomes" id="UP001160390">
    <property type="component" value="Unassembled WGS sequence"/>
</dbReference>
<dbReference type="SUPFAM" id="SSF53098">
    <property type="entry name" value="Ribonuclease H-like"/>
    <property type="match status" value="1"/>
</dbReference>
<accession>A0AA35MIN4</accession>
<dbReference type="InterPro" id="IPR036397">
    <property type="entry name" value="RNaseH_sf"/>
</dbReference>
<organism evidence="1 2">
    <name type="scientific">Clonostachys chloroleuca</name>
    <dbReference type="NCBI Taxonomy" id="1926264"/>
    <lineage>
        <taxon>Eukaryota</taxon>
        <taxon>Fungi</taxon>
        <taxon>Dikarya</taxon>
        <taxon>Ascomycota</taxon>
        <taxon>Pezizomycotina</taxon>
        <taxon>Sordariomycetes</taxon>
        <taxon>Hypocreomycetidae</taxon>
        <taxon>Hypocreales</taxon>
        <taxon>Bionectriaceae</taxon>
        <taxon>Clonostachys</taxon>
    </lineage>
</organism>
<dbReference type="GO" id="GO:0003676">
    <property type="term" value="F:nucleic acid binding"/>
    <property type="evidence" value="ECO:0007669"/>
    <property type="project" value="InterPro"/>
</dbReference>
<dbReference type="PANTHER" id="PTHR43040:SF1">
    <property type="entry name" value="RIBONUCLEASE D"/>
    <property type="match status" value="1"/>
</dbReference>